<dbReference type="Gene3D" id="1.25.40.10">
    <property type="entry name" value="Tetratricopeptide repeat domain"/>
    <property type="match status" value="1"/>
</dbReference>
<feature type="repeat" description="ANK" evidence="7">
    <location>
        <begin position="168"/>
        <end position="200"/>
    </location>
</feature>
<dbReference type="FunFam" id="1.25.40.10:FF:000104">
    <property type="entry name" value="Fem-1 homolog c (C.elegans)"/>
    <property type="match status" value="1"/>
</dbReference>
<evidence type="ECO:0000256" key="7">
    <source>
        <dbReference type="PROSITE-ProRule" id="PRU00023"/>
    </source>
</evidence>
<keyword evidence="3" id="KW-0833">Ubl conjugation pathway</keyword>
<proteinExistence type="inferred from homology"/>
<comment type="pathway">
    <text evidence="1">Protein modification; protein ubiquitination.</text>
</comment>
<feature type="repeat" description="ANK" evidence="7">
    <location>
        <begin position="583"/>
        <end position="617"/>
    </location>
</feature>
<dbReference type="Pfam" id="PF00023">
    <property type="entry name" value="Ank"/>
    <property type="match status" value="3"/>
</dbReference>
<feature type="repeat" description="ANK" evidence="7">
    <location>
        <begin position="537"/>
        <end position="582"/>
    </location>
</feature>
<dbReference type="GeneID" id="115624147"/>
<dbReference type="AlphaFoldDB" id="A0A6J2THL4"/>
<keyword evidence="4" id="KW-0802">TPR repeat</keyword>
<dbReference type="SMART" id="SM00248">
    <property type="entry name" value="ANK"/>
    <property type="match status" value="8"/>
</dbReference>
<dbReference type="Gene3D" id="1.25.40.20">
    <property type="entry name" value="Ankyrin repeat-containing domain"/>
    <property type="match status" value="3"/>
</dbReference>
<gene>
    <name evidence="10" type="primary">LOC115624147</name>
</gene>
<dbReference type="Proteomes" id="UP000504634">
    <property type="component" value="Unplaced"/>
</dbReference>
<protein>
    <submittedName>
        <fullName evidence="10">Protein fem-1 homolog CG6966</fullName>
    </submittedName>
</protein>
<feature type="repeat" description="ANK" evidence="7">
    <location>
        <begin position="102"/>
        <end position="134"/>
    </location>
</feature>
<sequence>MQTSTTTTTTTTTTAANTQKMDCKFIVFNAARDNNLAQLKSTLYNKSAAEVATLISAKVNGATPLVISCRNGHYDIVEYLLTKCRANVEQVGSVSFDGEPIEDAPPLWCAAAAGHLGIVRMLVRRGANVNSTTRTNSTPLRAACFDGHYEIVKYLVHHGADFEVANRHGHTCLMIACYKGHFRIAQYLLSLNADVNRCSIKGNTALHDCAESGSLQILQLLLKHGATMDVDYYGMTPLLAASVTGHMPIVEHLITLPCVSREARIDALELLGATYVDKKRDIAVALMLWRRALDERALEPPLIKKVQEPVAAYEHVSEVTSVEELEELVLDPDEMRMQALVIRQRILGPTHPDTSYYIRFRGAHYADAGRFDRCIELWSYALTMQQKILQPLSPMTQSSLLSFAELFSFMLVEAGRLLPRGRVVPPIEADGMLTIFHKAVLEVERGQAYTLEQQQQQQQQQQQPATKQPQSSTTLLTGHQHDCNHDPNALSRTLVSALHIGCLLSSLLDSESFCPEMRRQVMGALYRLNRLKVHVRSGRTALHYACYREGTLAGRYPSCQFPSAALAKALLEVGADPNAVDDAGNTPLHLAATLQPYVEPLAHTLLEGGAHLDTKNAAGETFESLLAPTQLHKIIDPMKHTTLSCLAARTIKKHGIPYADAVPAALFKFIELH</sequence>
<dbReference type="InterPro" id="IPR011990">
    <property type="entry name" value="TPR-like_helical_dom_sf"/>
</dbReference>
<dbReference type="PRINTS" id="PR01415">
    <property type="entry name" value="ANKYRIN"/>
</dbReference>
<evidence type="ECO:0000313" key="9">
    <source>
        <dbReference type="Proteomes" id="UP000504634"/>
    </source>
</evidence>
<dbReference type="PANTHER" id="PTHR24173">
    <property type="entry name" value="ANKYRIN REPEAT CONTAINING"/>
    <property type="match status" value="1"/>
</dbReference>
<feature type="repeat" description="ANK" evidence="7">
    <location>
        <begin position="135"/>
        <end position="167"/>
    </location>
</feature>
<reference evidence="10" key="1">
    <citation type="submission" date="2025-08" db="UniProtKB">
        <authorList>
            <consortium name="RefSeq"/>
        </authorList>
    </citation>
    <scope>IDENTIFICATION</scope>
    <source>
        <strain evidence="10">11010-0011.00</strain>
        <tissue evidence="10">Whole body</tissue>
    </source>
</reference>
<accession>A0A6J2THL4</accession>
<evidence type="ECO:0000256" key="5">
    <source>
        <dbReference type="ARBA" id="ARBA00023043"/>
    </source>
</evidence>
<feature type="repeat" description="ANK" evidence="7">
    <location>
        <begin position="201"/>
        <end position="233"/>
    </location>
</feature>
<organism evidence="9 10">
    <name type="scientific">Drosophila lebanonensis</name>
    <name type="common">Fruit fly</name>
    <name type="synonym">Scaptodrosophila lebanonensis</name>
    <dbReference type="NCBI Taxonomy" id="7225"/>
    <lineage>
        <taxon>Eukaryota</taxon>
        <taxon>Metazoa</taxon>
        <taxon>Ecdysozoa</taxon>
        <taxon>Arthropoda</taxon>
        <taxon>Hexapoda</taxon>
        <taxon>Insecta</taxon>
        <taxon>Pterygota</taxon>
        <taxon>Neoptera</taxon>
        <taxon>Endopterygota</taxon>
        <taxon>Diptera</taxon>
        <taxon>Brachycera</taxon>
        <taxon>Muscomorpha</taxon>
        <taxon>Ephydroidea</taxon>
        <taxon>Drosophilidae</taxon>
        <taxon>Scaptodrosophila</taxon>
    </lineage>
</organism>
<dbReference type="FunFam" id="1.25.40.20:FF:000163">
    <property type="entry name" value="Fem-1 homolog c (C.elegans)"/>
    <property type="match status" value="1"/>
</dbReference>
<evidence type="ECO:0000256" key="3">
    <source>
        <dbReference type="ARBA" id="ARBA00022786"/>
    </source>
</evidence>
<keyword evidence="5 7" id="KW-0040">ANK repeat</keyword>
<dbReference type="SUPFAM" id="SSF48403">
    <property type="entry name" value="Ankyrin repeat"/>
    <property type="match status" value="2"/>
</dbReference>
<evidence type="ECO:0000256" key="2">
    <source>
        <dbReference type="ARBA" id="ARBA00022737"/>
    </source>
</evidence>
<evidence type="ECO:0000256" key="1">
    <source>
        <dbReference type="ARBA" id="ARBA00004906"/>
    </source>
</evidence>
<evidence type="ECO:0000256" key="6">
    <source>
        <dbReference type="ARBA" id="ARBA00038500"/>
    </source>
</evidence>
<comment type="similarity">
    <text evidence="6">Belongs to the fem-1 family.</text>
</comment>
<dbReference type="RefSeq" id="XP_030374603.1">
    <property type="nucleotide sequence ID" value="XM_030518743.1"/>
</dbReference>
<dbReference type="InterPro" id="IPR036770">
    <property type="entry name" value="Ankyrin_rpt-contain_sf"/>
</dbReference>
<evidence type="ECO:0000256" key="4">
    <source>
        <dbReference type="ARBA" id="ARBA00022803"/>
    </source>
</evidence>
<feature type="region of interest" description="Disordered" evidence="8">
    <location>
        <begin position="452"/>
        <end position="481"/>
    </location>
</feature>
<keyword evidence="9" id="KW-1185">Reference proteome</keyword>
<feature type="repeat" description="ANK" evidence="7">
    <location>
        <begin position="60"/>
        <end position="81"/>
    </location>
</feature>
<dbReference type="PANTHER" id="PTHR24173:SF85">
    <property type="entry name" value="PROTEIN FEM-1 HOMOLOG CG6966"/>
    <property type="match status" value="1"/>
</dbReference>
<feature type="compositionally biased region" description="Polar residues" evidence="8">
    <location>
        <begin position="464"/>
        <end position="477"/>
    </location>
</feature>
<dbReference type="PROSITE" id="PS50297">
    <property type="entry name" value="ANK_REP_REGION"/>
    <property type="match status" value="6"/>
</dbReference>
<keyword evidence="2" id="KW-0677">Repeat</keyword>
<dbReference type="InterPro" id="IPR002110">
    <property type="entry name" value="Ankyrin_rpt"/>
</dbReference>
<dbReference type="PROSITE" id="PS50088">
    <property type="entry name" value="ANK_REPEAT"/>
    <property type="match status" value="7"/>
</dbReference>
<dbReference type="Pfam" id="PF12796">
    <property type="entry name" value="Ank_2"/>
    <property type="match status" value="1"/>
</dbReference>
<name>A0A6J2THL4_DROLE</name>
<feature type="compositionally biased region" description="Low complexity" evidence="8">
    <location>
        <begin position="453"/>
        <end position="463"/>
    </location>
</feature>
<evidence type="ECO:0000256" key="8">
    <source>
        <dbReference type="SAM" id="MobiDB-lite"/>
    </source>
</evidence>
<evidence type="ECO:0000313" key="10">
    <source>
        <dbReference type="RefSeq" id="XP_030374603.1"/>
    </source>
</evidence>
<dbReference type="OrthoDB" id="4429489at2759"/>